<dbReference type="InterPro" id="IPR008902">
    <property type="entry name" value="Rhamnosid_concanavalin"/>
</dbReference>
<dbReference type="InterPro" id="IPR035396">
    <property type="entry name" value="Bac_rhamnosid6H"/>
</dbReference>
<dbReference type="Gene3D" id="2.60.420.10">
    <property type="entry name" value="Maltose phosphorylase, domain 3"/>
    <property type="match status" value="1"/>
</dbReference>
<feature type="domain" description="Bacterial alpha-L-rhamnosidase N-terminal" evidence="6">
    <location>
        <begin position="142"/>
        <end position="313"/>
    </location>
</feature>
<dbReference type="Pfam" id="PF17389">
    <property type="entry name" value="Bac_rhamnosid6H"/>
    <property type="match status" value="1"/>
</dbReference>
<evidence type="ECO:0000256" key="2">
    <source>
        <dbReference type="ARBA" id="ARBA00012652"/>
    </source>
</evidence>
<comment type="catalytic activity">
    <reaction evidence="1">
        <text>Hydrolysis of terminal non-reducing alpha-L-rhamnose residues in alpha-L-rhamnosides.</text>
        <dbReference type="EC" id="3.2.1.40"/>
    </reaction>
</comment>
<organism evidence="9 10">
    <name type="scientific">Microbacterium nanhaiense</name>
    <dbReference type="NCBI Taxonomy" id="1301026"/>
    <lineage>
        <taxon>Bacteria</taxon>
        <taxon>Bacillati</taxon>
        <taxon>Actinomycetota</taxon>
        <taxon>Actinomycetes</taxon>
        <taxon>Micrococcales</taxon>
        <taxon>Microbacteriaceae</taxon>
        <taxon>Microbacterium</taxon>
    </lineage>
</organism>
<dbReference type="PANTHER" id="PTHR33307:SF6">
    <property type="entry name" value="ALPHA-RHAMNOSIDASE (EUROFUNG)-RELATED"/>
    <property type="match status" value="1"/>
</dbReference>
<feature type="domain" description="Alpha-L-rhamnosidase C-terminal" evidence="8">
    <location>
        <begin position="782"/>
        <end position="855"/>
    </location>
</feature>
<evidence type="ECO:0000313" key="9">
    <source>
        <dbReference type="EMBL" id="GGO65138.1"/>
    </source>
</evidence>
<feature type="region of interest" description="Disordered" evidence="4">
    <location>
        <begin position="840"/>
        <end position="859"/>
    </location>
</feature>
<keyword evidence="10" id="KW-1185">Reference proteome</keyword>
<dbReference type="Gene3D" id="2.60.40.10">
    <property type="entry name" value="Immunoglobulins"/>
    <property type="match status" value="1"/>
</dbReference>
<dbReference type="SUPFAM" id="SSF48208">
    <property type="entry name" value="Six-hairpin glycosidases"/>
    <property type="match status" value="1"/>
</dbReference>
<dbReference type="Pfam" id="PF05592">
    <property type="entry name" value="Bac_rhamnosid"/>
    <property type="match status" value="1"/>
</dbReference>
<evidence type="ECO:0000256" key="4">
    <source>
        <dbReference type="SAM" id="MobiDB-lite"/>
    </source>
</evidence>
<dbReference type="Pfam" id="PF25788">
    <property type="entry name" value="Ig_Rha78A_N"/>
    <property type="match status" value="1"/>
</dbReference>
<feature type="domain" description="Alpha-L-rhamnosidase concanavalin-like" evidence="5">
    <location>
        <begin position="324"/>
        <end position="412"/>
    </location>
</feature>
<comment type="caution">
    <text evidence="9">The sequence shown here is derived from an EMBL/GenBank/DDBJ whole genome shotgun (WGS) entry which is preliminary data.</text>
</comment>
<evidence type="ECO:0000313" key="10">
    <source>
        <dbReference type="Proteomes" id="UP000638043"/>
    </source>
</evidence>
<reference evidence="10" key="1">
    <citation type="journal article" date="2019" name="Int. J. Syst. Evol. Microbiol.">
        <title>The Global Catalogue of Microorganisms (GCM) 10K type strain sequencing project: providing services to taxonomists for standard genome sequencing and annotation.</title>
        <authorList>
            <consortium name="The Broad Institute Genomics Platform"/>
            <consortium name="The Broad Institute Genome Sequencing Center for Infectious Disease"/>
            <person name="Wu L."/>
            <person name="Ma J."/>
        </authorList>
    </citation>
    <scope>NUCLEOTIDE SEQUENCE [LARGE SCALE GENOMIC DNA]</scope>
    <source>
        <strain evidence="10">CGMCC 4.7181</strain>
    </source>
</reference>
<evidence type="ECO:0000259" key="5">
    <source>
        <dbReference type="Pfam" id="PF05592"/>
    </source>
</evidence>
<dbReference type="PIRSF" id="PIRSF010631">
    <property type="entry name" value="A-rhamnsds"/>
    <property type="match status" value="1"/>
</dbReference>
<dbReference type="EC" id="3.2.1.40" evidence="2"/>
<dbReference type="Gene3D" id="2.60.120.260">
    <property type="entry name" value="Galactose-binding domain-like"/>
    <property type="match status" value="2"/>
</dbReference>
<feature type="domain" description="Alpha-L-rhamnosidase six-hairpin glycosidase" evidence="7">
    <location>
        <begin position="430"/>
        <end position="780"/>
    </location>
</feature>
<evidence type="ECO:0000259" key="8">
    <source>
        <dbReference type="Pfam" id="PF17390"/>
    </source>
</evidence>
<dbReference type="Pfam" id="PF08531">
    <property type="entry name" value="Bac_rhamnosid_N"/>
    <property type="match status" value="1"/>
</dbReference>
<gene>
    <name evidence="9" type="ORF">GCM10010910_21640</name>
</gene>
<dbReference type="Pfam" id="PF17390">
    <property type="entry name" value="Bac_rhamnosid_C"/>
    <property type="match status" value="1"/>
</dbReference>
<sequence>MTIVPSAPRFEHLAEPLGIGVAAPRISWTTDAPAGWTQAAYEIEIRRGSATATSGRVESAEQILVPWPADPLASRERAEARVRLWGSDGSASDFGAWAAVEAGLLDAADWAAVAVGAAWEENEDKDLRRPPLVRRAFAVSGVASARLYITAHGVYEAEINGRRVGNDTLNPGWTVYSERLRVHTYDVTDLLSDGENVIGAWLGDGWYRGRLGFTHHGHTFDMYGDDLSLIAQLEVTHANGSVTTIATDASWEAHPSPILRSGLYDGEAYDARQEVEGWSAPGSSREGWSAVATRPAHPERFVAPEGPAVRCTQTLHPVEVLTSPAGHRILDFGQNFTGRVRITVRGEAGDTVTLRTAEVMQEGEIYTRPLRAAKSTDVYTLKGGGAETWEPRFTTHGFRFVEVTGWPGSVEDAVAEGAFEGRVYHSDMTRTGWFESSDESLNRLHENVVWGTRSNFVDIPTDCPQRDERLGWTGDIQVFAPTAAFLFDVSGFLSSWLKDLAVEQRREGTVPWYVPVIPGGPMWTPTRPGAVWGDAAVLTPWTLYERFADDGVLREQYDSARGWVDQVEALAGPSRLWNTGFQLGDWLDPAAPPHDPADAKTDKYLVATAYFAWSARRLADTAAVLGRADDAARYGSLADEVRDAFVGEYWDESSGRLTSDAQTAYALAIRFDLLEGERRAAAGRRLAELVAEGGNRIAVGFAGVNVVADALSATGHAGAAFDLLFERECPSWMYMVDQGATTIWERWDSQMPDGTVNPGRMTSFNHYALGSIADWLHREVAGLSPADPGYRRIRFAPTPGPLASARAVHLTPYGEASIAWTHAQGALSVEVTVPTGSTGVVELPSGSHEVGPGTHHFSS</sequence>
<dbReference type="InterPro" id="IPR013737">
    <property type="entry name" value="Bac_rhamnosid_N"/>
</dbReference>
<dbReference type="Proteomes" id="UP000638043">
    <property type="component" value="Unassembled WGS sequence"/>
</dbReference>
<dbReference type="PANTHER" id="PTHR33307">
    <property type="entry name" value="ALPHA-RHAMNOSIDASE (EUROFUNG)"/>
    <property type="match status" value="1"/>
</dbReference>
<dbReference type="InterPro" id="IPR013783">
    <property type="entry name" value="Ig-like_fold"/>
</dbReference>
<dbReference type="InterPro" id="IPR012341">
    <property type="entry name" value="6hp_glycosidase-like_sf"/>
</dbReference>
<name>A0ABQ2N1K5_9MICO</name>
<accession>A0ABQ2N1K5</accession>
<dbReference type="RefSeq" id="WP_188701768.1">
    <property type="nucleotide sequence ID" value="NZ_BMMQ01000006.1"/>
</dbReference>
<dbReference type="InterPro" id="IPR035398">
    <property type="entry name" value="Bac_rhamnosid_C"/>
</dbReference>
<keyword evidence="3" id="KW-0378">Hydrolase</keyword>
<dbReference type="Gene3D" id="1.50.10.10">
    <property type="match status" value="1"/>
</dbReference>
<protein>
    <recommendedName>
        <fullName evidence="2">alpha-L-rhamnosidase</fullName>
        <ecNumber evidence="2">3.2.1.40</ecNumber>
    </recommendedName>
</protein>
<evidence type="ECO:0000256" key="1">
    <source>
        <dbReference type="ARBA" id="ARBA00001445"/>
    </source>
</evidence>
<dbReference type="InterPro" id="IPR008928">
    <property type="entry name" value="6-hairpin_glycosidase_sf"/>
</dbReference>
<evidence type="ECO:0000259" key="6">
    <source>
        <dbReference type="Pfam" id="PF08531"/>
    </source>
</evidence>
<dbReference type="InterPro" id="IPR016007">
    <property type="entry name" value="Alpha_rhamnosid"/>
</dbReference>
<evidence type="ECO:0000259" key="7">
    <source>
        <dbReference type="Pfam" id="PF17389"/>
    </source>
</evidence>
<evidence type="ECO:0000256" key="3">
    <source>
        <dbReference type="ARBA" id="ARBA00022801"/>
    </source>
</evidence>
<proteinExistence type="predicted"/>
<dbReference type="EMBL" id="BMMQ01000006">
    <property type="protein sequence ID" value="GGO65138.1"/>
    <property type="molecule type" value="Genomic_DNA"/>
</dbReference>